<organism evidence="1 2">
    <name type="scientific">Rangifer tarandus platyrhynchus</name>
    <name type="common">Svalbard reindeer</name>
    <dbReference type="NCBI Taxonomy" id="3082113"/>
    <lineage>
        <taxon>Eukaryota</taxon>
        <taxon>Metazoa</taxon>
        <taxon>Chordata</taxon>
        <taxon>Craniata</taxon>
        <taxon>Vertebrata</taxon>
        <taxon>Euteleostomi</taxon>
        <taxon>Mammalia</taxon>
        <taxon>Eutheria</taxon>
        <taxon>Laurasiatheria</taxon>
        <taxon>Artiodactyla</taxon>
        <taxon>Ruminantia</taxon>
        <taxon>Pecora</taxon>
        <taxon>Cervidae</taxon>
        <taxon>Odocoileinae</taxon>
        <taxon>Rangifer</taxon>
    </lineage>
</organism>
<accession>A0AC59ZAU1</accession>
<sequence length="82" mass="8993">MGAGEMNQKTEPHSAAYPHTLPFRPACTMALCEQESPVRGCQPGALRCQREGSERAQHCCWKSFKSPCPAGEAQRGKQTSEE</sequence>
<dbReference type="Proteomes" id="UP001162501">
    <property type="component" value="Chromosome 26"/>
</dbReference>
<name>A0AC59ZAU1_RANTA</name>
<dbReference type="EMBL" id="OX596110">
    <property type="protein sequence ID" value="CAN0327065.1"/>
    <property type="molecule type" value="Genomic_DNA"/>
</dbReference>
<reference evidence="1" key="1">
    <citation type="submission" date="2023-05" db="EMBL/GenBank/DDBJ databases">
        <authorList>
            <consortium name="ELIXIR-Norway"/>
        </authorList>
    </citation>
    <scope>NUCLEOTIDE SEQUENCE</scope>
</reference>
<protein>
    <submittedName>
        <fullName evidence="1">Uncharacterized protein</fullName>
    </submittedName>
</protein>
<proteinExistence type="predicted"/>
<evidence type="ECO:0000313" key="1">
    <source>
        <dbReference type="EMBL" id="CAN0327065.1"/>
    </source>
</evidence>
<evidence type="ECO:0000313" key="2">
    <source>
        <dbReference type="Proteomes" id="UP001162501"/>
    </source>
</evidence>
<gene>
    <name evidence="1" type="ORF">MRATA1EN22A_LOCUS15716</name>
</gene>
<reference evidence="1" key="2">
    <citation type="submission" date="2025-03" db="EMBL/GenBank/DDBJ databases">
        <authorList>
            <consortium name="ELIXIR-Norway"/>
            <consortium name="Elixir Norway"/>
        </authorList>
    </citation>
    <scope>NUCLEOTIDE SEQUENCE</scope>
</reference>